<feature type="compositionally biased region" description="Basic and acidic residues" evidence="1">
    <location>
        <begin position="139"/>
        <end position="152"/>
    </location>
</feature>
<dbReference type="AlphaFoldDB" id="A0A1V4SFZ4"/>
<dbReference type="RefSeq" id="WP_080065762.1">
    <property type="nucleotide sequence ID" value="NZ_MZGX01000024.1"/>
</dbReference>
<dbReference type="EMBL" id="MZGX01000024">
    <property type="protein sequence ID" value="OPX42842.1"/>
    <property type="molecule type" value="Genomic_DNA"/>
</dbReference>
<accession>A0A1V4SFZ4</accession>
<dbReference type="InterPro" id="IPR010994">
    <property type="entry name" value="RuvA_2-like"/>
</dbReference>
<evidence type="ECO:0000256" key="1">
    <source>
        <dbReference type="SAM" id="MobiDB-lite"/>
    </source>
</evidence>
<dbReference type="InterPro" id="IPR004509">
    <property type="entry name" value="Competence_ComEA_HhH"/>
</dbReference>
<feature type="domain" description="Helix-hairpin-helix DNA-binding motif class 1" evidence="3">
    <location>
        <begin position="191"/>
        <end position="210"/>
    </location>
</feature>
<dbReference type="SMART" id="SM00278">
    <property type="entry name" value="HhH1"/>
    <property type="match status" value="2"/>
</dbReference>
<dbReference type="SUPFAM" id="SSF47781">
    <property type="entry name" value="RuvA domain 2-like"/>
    <property type="match status" value="1"/>
</dbReference>
<name>A0A1V4SFZ4_RUMHU</name>
<evidence type="ECO:0000256" key="2">
    <source>
        <dbReference type="SAM" id="Phobius"/>
    </source>
</evidence>
<dbReference type="InterPro" id="IPR051675">
    <property type="entry name" value="Endo/Exo/Phosphatase_dom_1"/>
</dbReference>
<dbReference type="Pfam" id="PF12836">
    <property type="entry name" value="HHH_3"/>
    <property type="match status" value="1"/>
</dbReference>
<feature type="domain" description="Helix-hairpin-helix DNA-binding motif class 1" evidence="3">
    <location>
        <begin position="221"/>
        <end position="240"/>
    </location>
</feature>
<evidence type="ECO:0000313" key="5">
    <source>
        <dbReference type="Proteomes" id="UP000191554"/>
    </source>
</evidence>
<evidence type="ECO:0000313" key="4">
    <source>
        <dbReference type="EMBL" id="OPX42842.1"/>
    </source>
</evidence>
<proteinExistence type="predicted"/>
<dbReference type="GO" id="GO:0003677">
    <property type="term" value="F:DNA binding"/>
    <property type="evidence" value="ECO:0007669"/>
    <property type="project" value="InterPro"/>
</dbReference>
<keyword evidence="5" id="KW-1185">Reference proteome</keyword>
<dbReference type="Gene3D" id="3.10.560.10">
    <property type="entry name" value="Outer membrane lipoprotein wza domain like"/>
    <property type="match status" value="1"/>
</dbReference>
<dbReference type="Proteomes" id="UP000191554">
    <property type="component" value="Unassembled WGS sequence"/>
</dbReference>
<dbReference type="NCBIfam" id="TIGR00426">
    <property type="entry name" value="competence protein ComEA helix-hairpin-helix repeat region"/>
    <property type="match status" value="1"/>
</dbReference>
<sequence length="243" mass="26464">MEISFLGKQYFINKAVLAVLAALLILGAGFFGYYLRQVYKPLEEPVIEKSVVNGENSNAALGEKNSEEEAEAEAEEKIKVYIVGCVNKPGVYTLNKGDVIEDAVRLASGATKEADLENINLAYPLTENTMLRIRPKASPAKEADKPTAKEKMNSGADIISDSLEAVVSDPERDAKNSGKSSLVNINTASQTELEGLPNVGPATAKAIVDYREKNGKFKKTTDLMKITGIKQKTFEKLKDFICI</sequence>
<evidence type="ECO:0000259" key="3">
    <source>
        <dbReference type="SMART" id="SM00278"/>
    </source>
</evidence>
<dbReference type="PANTHER" id="PTHR21180:SF32">
    <property type="entry name" value="ENDONUCLEASE_EXONUCLEASE_PHOSPHATASE FAMILY DOMAIN-CONTAINING PROTEIN 1"/>
    <property type="match status" value="1"/>
</dbReference>
<dbReference type="PANTHER" id="PTHR21180">
    <property type="entry name" value="ENDONUCLEASE/EXONUCLEASE/PHOSPHATASE FAMILY DOMAIN-CONTAINING PROTEIN 1"/>
    <property type="match status" value="1"/>
</dbReference>
<dbReference type="Gene3D" id="1.10.150.280">
    <property type="entry name" value="AF1531-like domain"/>
    <property type="match status" value="1"/>
</dbReference>
<feature type="region of interest" description="Disordered" evidence="1">
    <location>
        <begin position="136"/>
        <end position="155"/>
    </location>
</feature>
<organism evidence="4 5">
    <name type="scientific">Ruminiclostridium hungatei</name>
    <name type="common">Clostridium hungatei</name>
    <dbReference type="NCBI Taxonomy" id="48256"/>
    <lineage>
        <taxon>Bacteria</taxon>
        <taxon>Bacillati</taxon>
        <taxon>Bacillota</taxon>
        <taxon>Clostridia</taxon>
        <taxon>Eubacteriales</taxon>
        <taxon>Oscillospiraceae</taxon>
        <taxon>Ruminiclostridium</taxon>
    </lineage>
</organism>
<keyword evidence="2" id="KW-0472">Membrane</keyword>
<feature type="transmembrane region" description="Helical" evidence="2">
    <location>
        <begin position="15"/>
        <end position="35"/>
    </location>
</feature>
<dbReference type="InterPro" id="IPR019554">
    <property type="entry name" value="Soluble_ligand-bd"/>
</dbReference>
<dbReference type="STRING" id="48256.CLHUN_33260"/>
<dbReference type="GO" id="GO:0015627">
    <property type="term" value="C:type II protein secretion system complex"/>
    <property type="evidence" value="ECO:0007669"/>
    <property type="project" value="TreeGrafter"/>
</dbReference>
<dbReference type="Pfam" id="PF10531">
    <property type="entry name" value="SLBB"/>
    <property type="match status" value="1"/>
</dbReference>
<dbReference type="OrthoDB" id="9790239at2"/>
<dbReference type="GO" id="GO:0006281">
    <property type="term" value="P:DNA repair"/>
    <property type="evidence" value="ECO:0007669"/>
    <property type="project" value="InterPro"/>
</dbReference>
<reference evidence="4 5" key="1">
    <citation type="submission" date="2017-03" db="EMBL/GenBank/DDBJ databases">
        <title>Genome sequence of Clostridium hungatei DSM 14427.</title>
        <authorList>
            <person name="Poehlein A."/>
            <person name="Daniel R."/>
        </authorList>
    </citation>
    <scope>NUCLEOTIDE SEQUENCE [LARGE SCALE GENOMIC DNA]</scope>
    <source>
        <strain evidence="4 5">DSM 14427</strain>
    </source>
</reference>
<comment type="caution">
    <text evidence="4">The sequence shown here is derived from an EMBL/GenBank/DDBJ whole genome shotgun (WGS) entry which is preliminary data.</text>
</comment>
<gene>
    <name evidence="4" type="primary">comEA</name>
    <name evidence="4" type="ORF">CLHUN_33260</name>
</gene>
<dbReference type="GO" id="GO:0015628">
    <property type="term" value="P:protein secretion by the type II secretion system"/>
    <property type="evidence" value="ECO:0007669"/>
    <property type="project" value="TreeGrafter"/>
</dbReference>
<protein>
    <submittedName>
        <fullName evidence="4">ComE operon protein 1</fullName>
    </submittedName>
</protein>
<keyword evidence="2" id="KW-1133">Transmembrane helix</keyword>
<keyword evidence="2" id="KW-0812">Transmembrane</keyword>
<dbReference type="InterPro" id="IPR003583">
    <property type="entry name" value="Hlx-hairpin-Hlx_DNA-bd_motif"/>
</dbReference>